<proteinExistence type="predicted"/>
<evidence type="ECO:0000313" key="5">
    <source>
        <dbReference type="Proteomes" id="UP000434223"/>
    </source>
</evidence>
<feature type="chain" id="PRO_5042683849" description="PsbP C-terminal domain-containing protein" evidence="2">
    <location>
        <begin position="23"/>
        <end position="238"/>
    </location>
</feature>
<evidence type="ECO:0008006" key="6">
    <source>
        <dbReference type="Google" id="ProtNLM"/>
    </source>
</evidence>
<dbReference type="Gene3D" id="3.40.1000.10">
    <property type="entry name" value="Mog1/PsbP, alpha/beta/alpha sandwich"/>
    <property type="match status" value="1"/>
</dbReference>
<reference evidence="3" key="2">
    <citation type="submission" date="2022-01" db="EMBL/GenBank/DDBJ databases">
        <title>Novel bile acid biosynthetic pathways are enriched in the microbiome of centenarians.</title>
        <authorList>
            <person name="Sato Y."/>
            <person name="Atarashi K."/>
            <person name="Plichta R.D."/>
            <person name="Arai Y."/>
            <person name="Sasajima S."/>
            <person name="Kearney M.S."/>
            <person name="Suda W."/>
            <person name="Takeshita K."/>
            <person name="Sasaki T."/>
            <person name="Okamoto S."/>
            <person name="Skelly N.A."/>
            <person name="Okamura Y."/>
            <person name="Vlamakis H."/>
            <person name="Li Y."/>
            <person name="Tanoue T."/>
            <person name="Takei H."/>
            <person name="Nittono H."/>
            <person name="Narushima S."/>
            <person name="Irie J."/>
            <person name="Itoh H."/>
            <person name="Moriya K."/>
            <person name="Sugiura Y."/>
            <person name="Suematsu M."/>
            <person name="Moritoki N."/>
            <person name="Shibata S."/>
            <person name="Littman R.D."/>
            <person name="Fischbach A.M."/>
            <person name="Uwamino Y."/>
            <person name="Inoue T."/>
            <person name="Honda A."/>
            <person name="Hattori M."/>
            <person name="Murai T."/>
            <person name="Xavier J.R."/>
            <person name="Hirose N."/>
            <person name="Honda K."/>
        </authorList>
    </citation>
    <scope>NUCLEOTIDE SEQUENCE</scope>
    <source>
        <strain evidence="3">CE91-St55</strain>
    </source>
</reference>
<feature type="region of interest" description="Disordered" evidence="1">
    <location>
        <begin position="25"/>
        <end position="90"/>
    </location>
</feature>
<dbReference type="EMBL" id="WNME01000023">
    <property type="protein sequence ID" value="MUB66261.1"/>
    <property type="molecule type" value="Genomic_DNA"/>
</dbReference>
<dbReference type="PROSITE" id="PS51257">
    <property type="entry name" value="PROKAR_LIPOPROTEIN"/>
    <property type="match status" value="1"/>
</dbReference>
<feature type="compositionally biased region" description="Low complexity" evidence="1">
    <location>
        <begin position="31"/>
        <end position="55"/>
    </location>
</feature>
<name>A0A174WKL5_9FIRM</name>
<evidence type="ECO:0000256" key="1">
    <source>
        <dbReference type="SAM" id="MobiDB-lite"/>
    </source>
</evidence>
<dbReference type="Proteomes" id="UP000434223">
    <property type="component" value="Unassembled WGS sequence"/>
</dbReference>
<protein>
    <recommendedName>
        <fullName evidence="6">PsbP C-terminal domain-containing protein</fullName>
    </recommendedName>
</protein>
<dbReference type="Proteomes" id="UP001055091">
    <property type="component" value="Unassembled WGS sequence"/>
</dbReference>
<organism evidence="4 5">
    <name type="scientific">Hungatella hathewayi</name>
    <dbReference type="NCBI Taxonomy" id="154046"/>
    <lineage>
        <taxon>Bacteria</taxon>
        <taxon>Bacillati</taxon>
        <taxon>Bacillota</taxon>
        <taxon>Clostridia</taxon>
        <taxon>Lachnospirales</taxon>
        <taxon>Lachnospiraceae</taxon>
        <taxon>Hungatella</taxon>
    </lineage>
</organism>
<feature type="signal peptide" evidence="2">
    <location>
        <begin position="1"/>
        <end position="22"/>
    </location>
</feature>
<reference evidence="4 5" key="1">
    <citation type="submission" date="2019-09" db="EMBL/GenBank/DDBJ databases">
        <title>Draft genome sequencing of Hungatella hathewayi 123Y-2.</title>
        <authorList>
            <person name="Lv Q."/>
            <person name="Li S."/>
        </authorList>
    </citation>
    <scope>NUCLEOTIDE SEQUENCE [LARGE SCALE GENOMIC DNA]</scope>
    <source>
        <strain evidence="4 5">123Y-2</strain>
    </source>
</reference>
<comment type="caution">
    <text evidence="4">The sequence shown here is derived from an EMBL/GenBank/DDBJ whole genome shotgun (WGS) entry which is preliminary data.</text>
</comment>
<evidence type="ECO:0000256" key="2">
    <source>
        <dbReference type="SAM" id="SignalP"/>
    </source>
</evidence>
<dbReference type="AlphaFoldDB" id="A0A174WKL5"/>
<dbReference type="OrthoDB" id="1909928at2"/>
<feature type="compositionally biased region" description="Acidic residues" evidence="1">
    <location>
        <begin position="56"/>
        <end position="77"/>
    </location>
</feature>
<accession>A0A174WKL5</accession>
<sequence>MRKNSRIITLAVAAAVMMAVTACGSKDKTETTASTEATTEAVTTTAAAETSLSEAESTEAEDQTEEEETDEAEEAAEETTASASGEIGSDGVFQAANGKFEIKVPAGWTIDEGSDDEYVTFLSANGEDMLEIMTISGSSADSVREIYPDTAEEYKNMVSRGDGMEILSYDVNTKEDGSQTFQYSMKYTNPSDGIHYLAESGTYDAAKQTYSCATGTVMSTDEAVAKQIEEAVKSFKIK</sequence>
<gene>
    <name evidence="3" type="ORF">CE91St55_31110</name>
    <name evidence="4" type="ORF">GNE07_24900</name>
</gene>
<evidence type="ECO:0000313" key="4">
    <source>
        <dbReference type="EMBL" id="MUB66261.1"/>
    </source>
</evidence>
<keyword evidence="2" id="KW-0732">Signal</keyword>
<dbReference type="GeneID" id="93151916"/>
<dbReference type="RefSeq" id="WP_006770617.1">
    <property type="nucleotide sequence ID" value="NZ_BQNJ01000001.1"/>
</dbReference>
<evidence type="ECO:0000313" key="3">
    <source>
        <dbReference type="EMBL" id="GKH01130.1"/>
    </source>
</evidence>
<dbReference type="EMBL" id="BQNJ01000001">
    <property type="protein sequence ID" value="GKH01130.1"/>
    <property type="molecule type" value="Genomic_DNA"/>
</dbReference>